<name>A0A090MKK3_AFIFE</name>
<dbReference type="OrthoDB" id="10016707at2"/>
<reference evidence="1 2" key="1">
    <citation type="journal article" date="2014" name="Genome Announc.">
        <title>Genome Sequence of Afipia felis Strain 76713, Isolated in Hospital Water Using an Amoeba Co-Culture Procedure.</title>
        <authorList>
            <person name="Benamar S."/>
            <person name="La Scola B."/>
            <person name="Croce O."/>
        </authorList>
    </citation>
    <scope>NUCLEOTIDE SEQUENCE [LARGE SCALE GENOMIC DNA]</scope>
    <source>
        <strain evidence="1 2">76713</strain>
    </source>
</reference>
<dbReference type="RefSeq" id="WP_009339555.1">
    <property type="nucleotide sequence ID" value="NZ_CCAZ020000001.1"/>
</dbReference>
<organism evidence="1 2">
    <name type="scientific">Afipia felis</name>
    <name type="common">Cat scratch disease bacillus</name>
    <dbReference type="NCBI Taxonomy" id="1035"/>
    <lineage>
        <taxon>Bacteria</taxon>
        <taxon>Pseudomonadati</taxon>
        <taxon>Pseudomonadota</taxon>
        <taxon>Alphaproteobacteria</taxon>
        <taxon>Hyphomicrobiales</taxon>
        <taxon>Nitrobacteraceae</taxon>
        <taxon>Afipia</taxon>
    </lineage>
</organism>
<evidence type="ECO:0000313" key="1">
    <source>
        <dbReference type="EMBL" id="CEG07985.1"/>
    </source>
</evidence>
<dbReference type="EMBL" id="CCAZ020000001">
    <property type="protein sequence ID" value="CEG07985.1"/>
    <property type="molecule type" value="Genomic_DNA"/>
</dbReference>
<keyword evidence="2" id="KW-1185">Reference proteome</keyword>
<protein>
    <submittedName>
        <fullName evidence="1">Uncharacterized protein</fullName>
    </submittedName>
</protein>
<sequence>MTDRERLAGLLKQLLDETEVAMQDSASGVDESELTANAAIAEKSKDRKVLHRAIWGLKMLDYGQVDRIFAPKPAGKYGAQPGTAAEIRAATVGLLDVLKGMGEKVGVSEKEIADSMGNTVESLQKWKLSLKKTNDQHLNDIRDSMMLRYTSATETLKRSISKESILEHASLLGKQYQAAMSSD</sequence>
<proteinExistence type="predicted"/>
<dbReference type="Proteomes" id="UP000035762">
    <property type="component" value="Unassembled WGS sequence"/>
</dbReference>
<accession>A0A090MKK3</accession>
<evidence type="ECO:0000313" key="2">
    <source>
        <dbReference type="Proteomes" id="UP000035762"/>
    </source>
</evidence>
<dbReference type="AlphaFoldDB" id="A0A090MKK3"/>
<gene>
    <name evidence="1" type="ORF">BN961_01392</name>
</gene>
<comment type="caution">
    <text evidence="1">The sequence shown here is derived from an EMBL/GenBank/DDBJ whole genome shotgun (WGS) entry which is preliminary data.</text>
</comment>